<feature type="transmembrane region" description="Helical" evidence="1">
    <location>
        <begin position="165"/>
        <end position="189"/>
    </location>
</feature>
<keyword evidence="1" id="KW-1133">Transmembrane helix</keyword>
<reference evidence="2 3" key="1">
    <citation type="submission" date="2023-07" db="EMBL/GenBank/DDBJ databases">
        <title>Genomic Encyclopedia of Type Strains, Phase IV (KMG-IV): sequencing the most valuable type-strain genomes for metagenomic binning, comparative biology and taxonomic classification.</title>
        <authorList>
            <person name="Goeker M."/>
        </authorList>
    </citation>
    <scope>NUCLEOTIDE SEQUENCE [LARGE SCALE GENOMIC DNA]</scope>
    <source>
        <strain evidence="2 3">DSM 105143</strain>
    </source>
</reference>
<dbReference type="PANTHER" id="PTHR39650:SF1">
    <property type="entry name" value="CDP-ARCHAEOL SYNTHASE"/>
    <property type="match status" value="1"/>
</dbReference>
<organism evidence="2 3">
    <name type="scientific">Streptococcus moroccensis</name>
    <dbReference type="NCBI Taxonomy" id="1451356"/>
    <lineage>
        <taxon>Bacteria</taxon>
        <taxon>Bacillati</taxon>
        <taxon>Bacillota</taxon>
        <taxon>Bacilli</taxon>
        <taxon>Lactobacillales</taxon>
        <taxon>Streptococcaceae</taxon>
        <taxon>Streptococcus</taxon>
    </lineage>
</organism>
<gene>
    <name evidence="2" type="ORF">J2S23_000941</name>
</gene>
<dbReference type="PANTHER" id="PTHR39650">
    <property type="entry name" value="CDP-ARCHAEOL SYNTHASE"/>
    <property type="match status" value="1"/>
</dbReference>
<dbReference type="Proteomes" id="UP001223079">
    <property type="component" value="Unassembled WGS sequence"/>
</dbReference>
<dbReference type="Pfam" id="PF01864">
    <property type="entry name" value="CarS-like"/>
    <property type="match status" value="1"/>
</dbReference>
<accession>A0ABT9YQW5</accession>
<keyword evidence="3" id="KW-1185">Reference proteome</keyword>
<feature type="transmembrane region" description="Helical" evidence="1">
    <location>
        <begin position="139"/>
        <end position="159"/>
    </location>
</feature>
<protein>
    <submittedName>
        <fullName evidence="2">CDP-diglyceride synthetase</fullName>
    </submittedName>
</protein>
<evidence type="ECO:0000313" key="3">
    <source>
        <dbReference type="Proteomes" id="UP001223079"/>
    </source>
</evidence>
<keyword evidence="1" id="KW-0812">Transmembrane</keyword>
<evidence type="ECO:0000313" key="2">
    <source>
        <dbReference type="EMBL" id="MDQ0222389.1"/>
    </source>
</evidence>
<name>A0ABT9YQW5_9STRE</name>
<comment type="caution">
    <text evidence="2">The sequence shown here is derived from an EMBL/GenBank/DDBJ whole genome shotgun (WGS) entry which is preliminary data.</text>
</comment>
<dbReference type="EMBL" id="JAUSTM010000007">
    <property type="protein sequence ID" value="MDQ0222389.1"/>
    <property type="molecule type" value="Genomic_DNA"/>
</dbReference>
<keyword evidence="1" id="KW-0472">Membrane</keyword>
<feature type="transmembrane region" description="Helical" evidence="1">
    <location>
        <begin position="95"/>
        <end position="113"/>
    </location>
</feature>
<evidence type="ECO:0000256" key="1">
    <source>
        <dbReference type="SAM" id="Phobius"/>
    </source>
</evidence>
<dbReference type="InterPro" id="IPR032690">
    <property type="entry name" value="CarS"/>
</dbReference>
<feature type="transmembrane region" description="Helical" evidence="1">
    <location>
        <begin position="6"/>
        <end position="24"/>
    </location>
</feature>
<proteinExistence type="predicted"/>
<dbReference type="RefSeq" id="WP_307121589.1">
    <property type="nucleotide sequence ID" value="NZ_JAUSTM010000007.1"/>
</dbReference>
<sequence length="196" mass="22384">MLVIRMYATLFPVILAGMANMAFCRSEIAKTWYRPIDRGKILSDGKRLFGDHKTWKGFVGMIGFGYFFQVFWGGLGHVIPALSRLNMVYETQPNTFWFNSLFGAGLGFAYVLCELPNSWLKRRFDIIPGQLAHPKNQRLFFFLLDQIDSLIGCVAVLALVYPMSIWLYLGFIALGALTHVGVNQLLFLLKLRKTQF</sequence>
<feature type="transmembrane region" description="Helical" evidence="1">
    <location>
        <begin position="55"/>
        <end position="75"/>
    </location>
</feature>